<dbReference type="GO" id="GO:0016758">
    <property type="term" value="F:hexosyltransferase activity"/>
    <property type="evidence" value="ECO:0007669"/>
    <property type="project" value="InterPro"/>
</dbReference>
<evidence type="ECO:0000313" key="11">
    <source>
        <dbReference type="Proteomes" id="UP000460221"/>
    </source>
</evidence>
<feature type="transmembrane region" description="Helical" evidence="9">
    <location>
        <begin position="187"/>
        <end position="207"/>
    </location>
</feature>
<dbReference type="Proteomes" id="UP000460221">
    <property type="component" value="Unassembled WGS sequence"/>
</dbReference>
<dbReference type="Pfam" id="PF09594">
    <property type="entry name" value="GT87"/>
    <property type="match status" value="1"/>
</dbReference>
<organism evidence="10 11">
    <name type="scientific">Nakamurella alba</name>
    <dbReference type="NCBI Taxonomy" id="2665158"/>
    <lineage>
        <taxon>Bacteria</taxon>
        <taxon>Bacillati</taxon>
        <taxon>Actinomycetota</taxon>
        <taxon>Actinomycetes</taxon>
        <taxon>Nakamurellales</taxon>
        <taxon>Nakamurellaceae</taxon>
        <taxon>Nakamurella</taxon>
    </lineage>
</organism>
<comment type="caution">
    <text evidence="10">The sequence shown here is derived from an EMBL/GenBank/DDBJ whole genome shotgun (WGS) entry which is preliminary data.</text>
</comment>
<evidence type="ECO:0000256" key="6">
    <source>
        <dbReference type="ARBA" id="ARBA00023136"/>
    </source>
</evidence>
<comment type="similarity">
    <text evidence="7">Belongs to the glycosyltransferase 87 family.</text>
</comment>
<keyword evidence="4 9" id="KW-0812">Transmembrane</keyword>
<dbReference type="InterPro" id="IPR018584">
    <property type="entry name" value="GT87"/>
</dbReference>
<evidence type="ECO:0000256" key="1">
    <source>
        <dbReference type="ARBA" id="ARBA00004651"/>
    </source>
</evidence>
<dbReference type="EMBL" id="WLYK01000008">
    <property type="protein sequence ID" value="MTD15855.1"/>
    <property type="molecule type" value="Genomic_DNA"/>
</dbReference>
<feature type="transmembrane region" description="Helical" evidence="9">
    <location>
        <begin position="308"/>
        <end position="324"/>
    </location>
</feature>
<proteinExistence type="inferred from homology"/>
<feature type="transmembrane region" description="Helical" evidence="9">
    <location>
        <begin position="52"/>
        <end position="74"/>
    </location>
</feature>
<feature type="region of interest" description="Disordered" evidence="8">
    <location>
        <begin position="25"/>
        <end position="45"/>
    </location>
</feature>
<feature type="transmembrane region" description="Helical" evidence="9">
    <location>
        <begin position="424"/>
        <end position="444"/>
    </location>
</feature>
<keyword evidence="5 9" id="KW-1133">Transmembrane helix</keyword>
<evidence type="ECO:0000313" key="10">
    <source>
        <dbReference type="EMBL" id="MTD15855.1"/>
    </source>
</evidence>
<gene>
    <name evidence="10" type="ORF">GIS00_18120</name>
</gene>
<evidence type="ECO:0000256" key="9">
    <source>
        <dbReference type="SAM" id="Phobius"/>
    </source>
</evidence>
<feature type="transmembrane region" description="Helical" evidence="9">
    <location>
        <begin position="389"/>
        <end position="412"/>
    </location>
</feature>
<accession>A0A7K1FNX7</accession>
<name>A0A7K1FNX7_9ACTN</name>
<keyword evidence="2" id="KW-1003">Cell membrane</keyword>
<evidence type="ECO:0000256" key="8">
    <source>
        <dbReference type="SAM" id="MobiDB-lite"/>
    </source>
</evidence>
<evidence type="ECO:0000256" key="2">
    <source>
        <dbReference type="ARBA" id="ARBA00022475"/>
    </source>
</evidence>
<dbReference type="AlphaFoldDB" id="A0A7K1FNX7"/>
<evidence type="ECO:0000256" key="3">
    <source>
        <dbReference type="ARBA" id="ARBA00022679"/>
    </source>
</evidence>
<evidence type="ECO:0000256" key="5">
    <source>
        <dbReference type="ARBA" id="ARBA00022989"/>
    </source>
</evidence>
<evidence type="ECO:0000256" key="4">
    <source>
        <dbReference type="ARBA" id="ARBA00022692"/>
    </source>
</evidence>
<comment type="subcellular location">
    <subcellularLocation>
        <location evidence="1">Cell membrane</location>
        <topology evidence="1">Multi-pass membrane protein</topology>
    </subcellularLocation>
</comment>
<feature type="transmembrane region" description="Helical" evidence="9">
    <location>
        <begin position="360"/>
        <end position="377"/>
    </location>
</feature>
<feature type="transmembrane region" description="Helical" evidence="9">
    <location>
        <begin position="245"/>
        <end position="265"/>
    </location>
</feature>
<evidence type="ECO:0000256" key="7">
    <source>
        <dbReference type="ARBA" id="ARBA00024033"/>
    </source>
</evidence>
<reference evidence="10 11" key="1">
    <citation type="submission" date="2019-11" db="EMBL/GenBank/DDBJ databases">
        <authorList>
            <person name="Jiang L.-Q."/>
        </authorList>
    </citation>
    <scope>NUCLEOTIDE SEQUENCE [LARGE SCALE GENOMIC DNA]</scope>
    <source>
        <strain evidence="10 11">YIM 132087</strain>
    </source>
</reference>
<keyword evidence="3" id="KW-0808">Transferase</keyword>
<keyword evidence="6 9" id="KW-0472">Membrane</keyword>
<feature type="transmembrane region" description="Helical" evidence="9">
    <location>
        <begin position="137"/>
        <end position="155"/>
    </location>
</feature>
<feature type="transmembrane region" description="Helical" evidence="9">
    <location>
        <begin position="336"/>
        <end position="354"/>
    </location>
</feature>
<dbReference type="GO" id="GO:0005886">
    <property type="term" value="C:plasma membrane"/>
    <property type="evidence" value="ECO:0007669"/>
    <property type="project" value="UniProtKB-SubCell"/>
</dbReference>
<sequence>MAPSAPTFPEKLSGKSCAHARMSGVTAPDQPLDAPPTPRSTTPGARFTRRQAVVAVLGVALLAVVTYLWAHWIVGPHHHQFDLRIYYSAVNFWTDGHNIYRYMQPDPVNDWLGFTYPPLAAVLMSPMAILPLGVVKAIALPAIITTTAVIVWLSLRDRFGFQGQRMLLAVAVGTCLAFWMEPIRETLGFGQINTMIGALIMLDVLVLRPRGSRWTGVGIGLAMAVKITPGIFLLYLLLSKQWRATATAVVTAAVTTLLAAVITPVETWQYYTTLLWDSSRVGYLGSSANQSLNGLLARFLEPGTEPSRALWLVLVIGVLALTVVRTRKALAGGDHLVAMTLVGMAGVLISPASWYHHMVWVIPAVVVLARVLTDLVQQWRSHTGVRPEIPWAAVCLALPALLIVGFDTKILFGLPDVDYTGLGWFPVLVASLPMWWALATIALLPIRGDRSSTTTPALSGSAAALD</sequence>
<protein>
    <submittedName>
        <fullName evidence="10">DUF2029 domain-containing protein</fullName>
    </submittedName>
</protein>
<keyword evidence="11" id="KW-1185">Reference proteome</keyword>
<feature type="transmembrane region" description="Helical" evidence="9">
    <location>
        <begin position="219"/>
        <end position="238"/>
    </location>
</feature>